<dbReference type="Pfam" id="PF01636">
    <property type="entry name" value="APH"/>
    <property type="match status" value="1"/>
</dbReference>
<reference evidence="2" key="1">
    <citation type="journal article" date="2020" name="Stud. Mycol.">
        <title>101 Dothideomycetes genomes: a test case for predicting lifestyles and emergence of pathogens.</title>
        <authorList>
            <person name="Haridas S."/>
            <person name="Albert R."/>
            <person name="Binder M."/>
            <person name="Bloem J."/>
            <person name="Labutti K."/>
            <person name="Salamov A."/>
            <person name="Andreopoulos B."/>
            <person name="Baker S."/>
            <person name="Barry K."/>
            <person name="Bills G."/>
            <person name="Bluhm B."/>
            <person name="Cannon C."/>
            <person name="Castanera R."/>
            <person name="Culley D."/>
            <person name="Daum C."/>
            <person name="Ezra D."/>
            <person name="Gonzalez J."/>
            <person name="Henrissat B."/>
            <person name="Kuo A."/>
            <person name="Liang C."/>
            <person name="Lipzen A."/>
            <person name="Lutzoni F."/>
            <person name="Magnuson J."/>
            <person name="Mondo S."/>
            <person name="Nolan M."/>
            <person name="Ohm R."/>
            <person name="Pangilinan J."/>
            <person name="Park H.-J."/>
            <person name="Ramirez L."/>
            <person name="Alfaro M."/>
            <person name="Sun H."/>
            <person name="Tritt A."/>
            <person name="Yoshinaga Y."/>
            <person name="Zwiers L.-H."/>
            <person name="Turgeon B."/>
            <person name="Goodwin S."/>
            <person name="Spatafora J."/>
            <person name="Crous P."/>
            <person name="Grigoriev I."/>
        </authorList>
    </citation>
    <scope>NUCLEOTIDE SEQUENCE</scope>
    <source>
        <strain evidence="2">CBS 123094</strain>
    </source>
</reference>
<dbReference type="Proteomes" id="UP000799779">
    <property type="component" value="Unassembled WGS sequence"/>
</dbReference>
<keyword evidence="2" id="KW-0418">Kinase</keyword>
<dbReference type="InterPro" id="IPR002575">
    <property type="entry name" value="Aminoglycoside_PTrfase"/>
</dbReference>
<keyword evidence="2" id="KW-0808">Transferase</keyword>
<evidence type="ECO:0000313" key="2">
    <source>
        <dbReference type="EMBL" id="KAF1997655.1"/>
    </source>
</evidence>
<sequence>MGSPYNISGSASKIFFQNKDSVEYKALSVIAELFAHPQRTLLSVFVQQAVDREVAAQFFFDEIAGQGRAAALEFLDDWIWLLKKVRPIVCTDLEESLRRNVWQRDGGRCCVSKAKNEQRHNGSLLLAYILPPSIFHDRDMINNSWAKNPSLLIETKFPLVMLKNEAVGLASLPNSELLGMHHRFAQALAHLEVSEYMKQASEDSARRTPVNRSSWNSWYPQALSGIARYIWTWIPAFLRVLAYKHLVGVSTGLYGNNGFKRTFRLPFNMYLRVAKDDWAPKHKAEVQTLRLVEKFTQIPAPRAIDTVQYFDSSFLLMSGLPGETIGRRIHIMTDEQLDSVAQDLKRYITELRQIPNKTGSGFKICNALGEGILDWRIPDSQRKELKFQNETQFNEYLVDDLPIDEDTRKLVSKAHGVEHNIVFTHADLNMRNILVDDNGKLSGIVDWECAGWYPEYWEFTKAHNQAQYTVRWTADVMDRVFLGYRDELKAEDMLCSMTPPW</sequence>
<dbReference type="AlphaFoldDB" id="A0A6A5WES1"/>
<dbReference type="OrthoDB" id="10003767at2759"/>
<dbReference type="PANTHER" id="PTHR21310">
    <property type="entry name" value="AMINOGLYCOSIDE PHOSPHOTRANSFERASE-RELATED-RELATED"/>
    <property type="match status" value="1"/>
</dbReference>
<dbReference type="SUPFAM" id="SSF56112">
    <property type="entry name" value="Protein kinase-like (PK-like)"/>
    <property type="match status" value="1"/>
</dbReference>
<name>A0A6A5WES1_9PLEO</name>
<dbReference type="GO" id="GO:0016301">
    <property type="term" value="F:kinase activity"/>
    <property type="evidence" value="ECO:0007669"/>
    <property type="project" value="UniProtKB-KW"/>
</dbReference>
<dbReference type="InterPro" id="IPR011009">
    <property type="entry name" value="Kinase-like_dom_sf"/>
</dbReference>
<dbReference type="Gene3D" id="3.90.1200.10">
    <property type="match status" value="1"/>
</dbReference>
<gene>
    <name evidence="2" type="ORF">P154DRAFT_555698</name>
</gene>
<accession>A0A6A5WES1</accession>
<evidence type="ECO:0000259" key="1">
    <source>
        <dbReference type="Pfam" id="PF01636"/>
    </source>
</evidence>
<dbReference type="InterPro" id="IPR051678">
    <property type="entry name" value="AGP_Transferase"/>
</dbReference>
<dbReference type="EMBL" id="ML977611">
    <property type="protein sequence ID" value="KAF1997655.1"/>
    <property type="molecule type" value="Genomic_DNA"/>
</dbReference>
<proteinExistence type="predicted"/>
<keyword evidence="3" id="KW-1185">Reference proteome</keyword>
<feature type="domain" description="Aminoglycoside phosphotransferase" evidence="1">
    <location>
        <begin position="269"/>
        <end position="484"/>
    </location>
</feature>
<evidence type="ECO:0000313" key="3">
    <source>
        <dbReference type="Proteomes" id="UP000799779"/>
    </source>
</evidence>
<organism evidence="2 3">
    <name type="scientific">Amniculicola lignicola CBS 123094</name>
    <dbReference type="NCBI Taxonomy" id="1392246"/>
    <lineage>
        <taxon>Eukaryota</taxon>
        <taxon>Fungi</taxon>
        <taxon>Dikarya</taxon>
        <taxon>Ascomycota</taxon>
        <taxon>Pezizomycotina</taxon>
        <taxon>Dothideomycetes</taxon>
        <taxon>Pleosporomycetidae</taxon>
        <taxon>Pleosporales</taxon>
        <taxon>Amniculicolaceae</taxon>
        <taxon>Amniculicola</taxon>
    </lineage>
</organism>
<dbReference type="PANTHER" id="PTHR21310:SF58">
    <property type="entry name" value="AMINOGLYCOSIDE PHOSPHOTRANSFERASE DOMAIN-CONTAINING PROTEIN"/>
    <property type="match status" value="1"/>
</dbReference>
<dbReference type="CDD" id="cd05120">
    <property type="entry name" value="APH_ChoK_like"/>
    <property type="match status" value="1"/>
</dbReference>
<protein>
    <submittedName>
        <fullName evidence="2">Kinase-like protein</fullName>
    </submittedName>
</protein>